<reference evidence="1" key="1">
    <citation type="submission" date="2022-12" db="EMBL/GenBank/DDBJ databases">
        <title>Paracoccus onchidii sp. nov., isolated from a marine invertebrate from the South China Sea.</title>
        <authorList>
            <person name="Xu S."/>
            <person name="Liu Z."/>
            <person name="Xu Y."/>
        </authorList>
    </citation>
    <scope>NUCLEOTIDE SEQUENCE</scope>
    <source>
        <strain evidence="1">Z330</strain>
    </source>
</reference>
<proteinExistence type="predicted"/>
<dbReference type="Proteomes" id="UP001165641">
    <property type="component" value="Unassembled WGS sequence"/>
</dbReference>
<gene>
    <name evidence="1" type="ORF">PAF17_10625</name>
</gene>
<protein>
    <submittedName>
        <fullName evidence="1">Uncharacterized protein</fullName>
    </submittedName>
</protein>
<evidence type="ECO:0000313" key="2">
    <source>
        <dbReference type="Proteomes" id="UP001165641"/>
    </source>
</evidence>
<dbReference type="EMBL" id="JAQBIE010000012">
    <property type="protein sequence ID" value="MDB6177955.1"/>
    <property type="molecule type" value="Genomic_DNA"/>
</dbReference>
<keyword evidence="2" id="KW-1185">Reference proteome</keyword>
<name>A0ABT4ZEZ8_9RHOB</name>
<organism evidence="1 2">
    <name type="scientific">Paracoccus onchidii</name>
    <dbReference type="NCBI Taxonomy" id="3017813"/>
    <lineage>
        <taxon>Bacteria</taxon>
        <taxon>Pseudomonadati</taxon>
        <taxon>Pseudomonadota</taxon>
        <taxon>Alphaproteobacteria</taxon>
        <taxon>Rhodobacterales</taxon>
        <taxon>Paracoccaceae</taxon>
        <taxon>Paracoccus</taxon>
    </lineage>
</organism>
<dbReference type="RefSeq" id="WP_271889079.1">
    <property type="nucleotide sequence ID" value="NZ_JAQBIE010000012.1"/>
</dbReference>
<accession>A0ABT4ZEZ8</accession>
<feature type="non-terminal residue" evidence="1">
    <location>
        <position position="1"/>
    </location>
</feature>
<sequence>MDVAQIIEENFTDIQRLADAERPQPNNFESWLMRRLADKLCCPKQRPVACGGGQTRLAVDVPCALCNSAILQTQPRLKFCPRDCICPITR</sequence>
<comment type="caution">
    <text evidence="1">The sequence shown here is derived from an EMBL/GenBank/DDBJ whole genome shotgun (WGS) entry which is preliminary data.</text>
</comment>
<evidence type="ECO:0000313" key="1">
    <source>
        <dbReference type="EMBL" id="MDB6177955.1"/>
    </source>
</evidence>